<evidence type="ECO:0000259" key="1">
    <source>
        <dbReference type="PROSITE" id="PS51186"/>
    </source>
</evidence>
<comment type="caution">
    <text evidence="2">The sequence shown here is derived from an EMBL/GenBank/DDBJ whole genome shotgun (WGS) entry which is preliminary data.</text>
</comment>
<keyword evidence="2" id="KW-0808">Transferase</keyword>
<reference evidence="2 3" key="1">
    <citation type="submission" date="2019-11" db="EMBL/GenBank/DDBJ databases">
        <authorList>
            <person name="Li X.-J."/>
            <person name="Feng X.-M."/>
        </authorList>
    </citation>
    <scope>NUCLEOTIDE SEQUENCE [LARGE SCALE GENOMIC DNA]</scope>
    <source>
        <strain evidence="2 3">XMNu-373</strain>
    </source>
</reference>
<dbReference type="GO" id="GO:0016747">
    <property type="term" value="F:acyltransferase activity, transferring groups other than amino-acyl groups"/>
    <property type="evidence" value="ECO:0007669"/>
    <property type="project" value="InterPro"/>
</dbReference>
<feature type="domain" description="N-acetyltransferase" evidence="1">
    <location>
        <begin position="9"/>
        <end position="197"/>
    </location>
</feature>
<dbReference type="PANTHER" id="PTHR42791">
    <property type="entry name" value="GNAT FAMILY ACETYLTRANSFERASE"/>
    <property type="match status" value="1"/>
</dbReference>
<dbReference type="RefSeq" id="WP_162448486.1">
    <property type="nucleotide sequence ID" value="NZ_WLZY01000001.1"/>
</dbReference>
<gene>
    <name evidence="2" type="ORF">F7O44_01880</name>
</gene>
<dbReference type="InterPro" id="IPR052523">
    <property type="entry name" value="Trichothecene_AcTrans"/>
</dbReference>
<dbReference type="InterPro" id="IPR016181">
    <property type="entry name" value="Acyl_CoA_acyltransferase"/>
</dbReference>
<keyword evidence="3" id="KW-1185">Reference proteome</keyword>
<protein>
    <submittedName>
        <fullName evidence="2">GNAT family N-acetyltransferase</fullName>
    </submittedName>
</protein>
<evidence type="ECO:0000313" key="3">
    <source>
        <dbReference type="Proteomes" id="UP000460435"/>
    </source>
</evidence>
<accession>A0A7K3LXQ3</accession>
<dbReference type="InterPro" id="IPR000182">
    <property type="entry name" value="GNAT_dom"/>
</dbReference>
<dbReference type="PANTHER" id="PTHR42791:SF1">
    <property type="entry name" value="N-ACETYLTRANSFERASE DOMAIN-CONTAINING PROTEIN"/>
    <property type="match status" value="1"/>
</dbReference>
<dbReference type="SUPFAM" id="SSF55729">
    <property type="entry name" value="Acyl-CoA N-acyltransferases (Nat)"/>
    <property type="match status" value="1"/>
</dbReference>
<dbReference type="PROSITE" id="PS51186">
    <property type="entry name" value="GNAT"/>
    <property type="match status" value="1"/>
</dbReference>
<proteinExistence type="predicted"/>
<sequence>MSNTIAETETVRKATAADAGRLAETLAAAFFTDPVLSWCYPDLARRASILPASFRVIVDAAMPHGGVDTVADEVAGAVWIPFEADVDDDAMAAELGRLSAEYAERSFTLFELMGAHHPHEPHDYLFVFGTQPEWQSRGLGSALLRSALASCDRHGMPAYLEATSERNMQLYRRHGFDVTEVVTLPDGPPLWCMWRRPSSITG</sequence>
<dbReference type="Proteomes" id="UP000460435">
    <property type="component" value="Unassembled WGS sequence"/>
</dbReference>
<name>A0A7K3LXQ3_9ACTN</name>
<organism evidence="2 3">
    <name type="scientific">Phytoactinopolyspora mesophila</name>
    <dbReference type="NCBI Taxonomy" id="2650750"/>
    <lineage>
        <taxon>Bacteria</taxon>
        <taxon>Bacillati</taxon>
        <taxon>Actinomycetota</taxon>
        <taxon>Actinomycetes</taxon>
        <taxon>Jiangellales</taxon>
        <taxon>Jiangellaceae</taxon>
        <taxon>Phytoactinopolyspora</taxon>
    </lineage>
</organism>
<dbReference type="Gene3D" id="3.40.630.30">
    <property type="match status" value="1"/>
</dbReference>
<evidence type="ECO:0000313" key="2">
    <source>
        <dbReference type="EMBL" id="NDL55814.1"/>
    </source>
</evidence>
<dbReference type="Pfam" id="PF00583">
    <property type="entry name" value="Acetyltransf_1"/>
    <property type="match status" value="1"/>
</dbReference>
<dbReference type="EMBL" id="WLZY01000001">
    <property type="protein sequence ID" value="NDL55814.1"/>
    <property type="molecule type" value="Genomic_DNA"/>
</dbReference>
<dbReference type="AlphaFoldDB" id="A0A7K3LXQ3"/>
<dbReference type="CDD" id="cd04301">
    <property type="entry name" value="NAT_SF"/>
    <property type="match status" value="1"/>
</dbReference>